<dbReference type="OrthoDB" id="552194at2759"/>
<evidence type="ECO:0000256" key="6">
    <source>
        <dbReference type="ARBA" id="ARBA00023242"/>
    </source>
</evidence>
<feature type="compositionally biased region" description="Polar residues" evidence="8">
    <location>
        <begin position="469"/>
        <end position="478"/>
    </location>
</feature>
<reference evidence="10 11" key="1">
    <citation type="submission" date="2016-03" db="EMBL/GenBank/DDBJ databases">
        <authorList>
            <person name="Ploux O."/>
        </authorList>
    </citation>
    <scope>NUCLEOTIDE SEQUENCE [LARGE SCALE GENOMIC DNA]</scope>
    <source>
        <strain evidence="10 11">UAMH 11012</strain>
    </source>
</reference>
<dbReference type="EMBL" id="FJOG01000007">
    <property type="protein sequence ID" value="CZR55989.1"/>
    <property type="molecule type" value="Genomic_DNA"/>
</dbReference>
<dbReference type="InterPro" id="IPR040227">
    <property type="entry name" value="Nibrin-rel"/>
</dbReference>
<keyword evidence="11" id="KW-1185">Reference proteome</keyword>
<dbReference type="GO" id="GO:0000724">
    <property type="term" value="P:double-strand break repair via homologous recombination"/>
    <property type="evidence" value="ECO:0007669"/>
    <property type="project" value="TreeGrafter"/>
</dbReference>
<feature type="region of interest" description="Disordered" evidence="8">
    <location>
        <begin position="647"/>
        <end position="826"/>
    </location>
</feature>
<feature type="compositionally biased region" description="Acidic residues" evidence="8">
    <location>
        <begin position="488"/>
        <end position="497"/>
    </location>
</feature>
<feature type="region of interest" description="Disordered" evidence="8">
    <location>
        <begin position="458"/>
        <end position="538"/>
    </location>
</feature>
<proteinExistence type="inferred from homology"/>
<dbReference type="GO" id="GO:0005694">
    <property type="term" value="C:chromosome"/>
    <property type="evidence" value="ECO:0007669"/>
    <property type="project" value="UniProtKB-SubCell"/>
</dbReference>
<gene>
    <name evidence="10" type="ORF">PAC_05877</name>
</gene>
<evidence type="ECO:0000313" key="11">
    <source>
        <dbReference type="Proteomes" id="UP000184330"/>
    </source>
</evidence>
<dbReference type="PANTHER" id="PTHR12162:SF0">
    <property type="entry name" value="NIBRIN"/>
    <property type="match status" value="1"/>
</dbReference>
<feature type="compositionally biased region" description="Acidic residues" evidence="8">
    <location>
        <begin position="713"/>
        <end position="724"/>
    </location>
</feature>
<feature type="region of interest" description="Disordered" evidence="8">
    <location>
        <begin position="370"/>
        <end position="436"/>
    </location>
</feature>
<dbReference type="AlphaFoldDB" id="A0A1L7WT90"/>
<organism evidence="10 11">
    <name type="scientific">Phialocephala subalpina</name>
    <dbReference type="NCBI Taxonomy" id="576137"/>
    <lineage>
        <taxon>Eukaryota</taxon>
        <taxon>Fungi</taxon>
        <taxon>Dikarya</taxon>
        <taxon>Ascomycota</taxon>
        <taxon>Pezizomycotina</taxon>
        <taxon>Leotiomycetes</taxon>
        <taxon>Helotiales</taxon>
        <taxon>Mollisiaceae</taxon>
        <taxon>Phialocephala</taxon>
        <taxon>Phialocephala fortinii species complex</taxon>
    </lineage>
</organism>
<dbReference type="GO" id="GO:0007095">
    <property type="term" value="P:mitotic G2 DNA damage checkpoint signaling"/>
    <property type="evidence" value="ECO:0007669"/>
    <property type="project" value="InterPro"/>
</dbReference>
<feature type="compositionally biased region" description="Low complexity" evidence="8">
    <location>
        <begin position="683"/>
        <end position="698"/>
    </location>
</feature>
<evidence type="ECO:0000256" key="3">
    <source>
        <dbReference type="ARBA" id="ARBA00022454"/>
    </source>
</evidence>
<dbReference type="STRING" id="576137.A0A1L7WT90"/>
<evidence type="ECO:0000256" key="4">
    <source>
        <dbReference type="ARBA" id="ARBA00022763"/>
    </source>
</evidence>
<dbReference type="Gene3D" id="3.40.50.10980">
    <property type="entry name" value="Nibrin, BRCT2 domain"/>
    <property type="match status" value="1"/>
</dbReference>
<keyword evidence="5" id="KW-0234">DNA repair</keyword>
<feature type="compositionally biased region" description="Basic residues" evidence="8">
    <location>
        <begin position="409"/>
        <end position="418"/>
    </location>
</feature>
<dbReference type="PANTHER" id="PTHR12162">
    <property type="entry name" value="NIBRIN-RELATED"/>
    <property type="match status" value="1"/>
</dbReference>
<dbReference type="Pfam" id="PF16508">
    <property type="entry name" value="NIBRIN_BRCT_II"/>
    <property type="match status" value="1"/>
</dbReference>
<protein>
    <submittedName>
        <fullName evidence="10">Related to campothecin resistance conferring protein</fullName>
    </submittedName>
</protein>
<evidence type="ECO:0000313" key="10">
    <source>
        <dbReference type="EMBL" id="CZR55989.1"/>
    </source>
</evidence>
<keyword evidence="6" id="KW-0539">Nucleus</keyword>
<dbReference type="PROSITE" id="PS50006">
    <property type="entry name" value="FHA_DOMAIN"/>
    <property type="match status" value="1"/>
</dbReference>
<keyword evidence="3" id="KW-0158">Chromosome</keyword>
<keyword evidence="4" id="KW-0227">DNA damage</keyword>
<dbReference type="Pfam" id="PF00498">
    <property type="entry name" value="FHA"/>
    <property type="match status" value="1"/>
</dbReference>
<dbReference type="InterPro" id="IPR008984">
    <property type="entry name" value="SMAD_FHA_dom_sf"/>
</dbReference>
<feature type="domain" description="FHA" evidence="9">
    <location>
        <begin position="24"/>
        <end position="89"/>
    </location>
</feature>
<comment type="subcellular location">
    <subcellularLocation>
        <location evidence="2">Chromosome</location>
    </subcellularLocation>
    <subcellularLocation>
        <location evidence="1">Nucleus</location>
    </subcellularLocation>
</comment>
<evidence type="ECO:0000259" key="9">
    <source>
        <dbReference type="PROSITE" id="PS50006"/>
    </source>
</evidence>
<dbReference type="Gene3D" id="3.40.50.10190">
    <property type="entry name" value="BRCT domain"/>
    <property type="match status" value="1"/>
</dbReference>
<dbReference type="GO" id="GO:0003684">
    <property type="term" value="F:damaged DNA binding"/>
    <property type="evidence" value="ECO:0007669"/>
    <property type="project" value="TreeGrafter"/>
</dbReference>
<evidence type="ECO:0000256" key="1">
    <source>
        <dbReference type="ARBA" id="ARBA00004123"/>
    </source>
</evidence>
<dbReference type="InterPro" id="IPR043014">
    <property type="entry name" value="Nibrin_BRCT2_sf"/>
</dbReference>
<comment type="similarity">
    <text evidence="7">Belongs to the Nibrin family.</text>
</comment>
<dbReference type="InterPro" id="IPR000253">
    <property type="entry name" value="FHA_dom"/>
</dbReference>
<dbReference type="Gene3D" id="2.60.200.20">
    <property type="match status" value="1"/>
</dbReference>
<evidence type="ECO:0000256" key="5">
    <source>
        <dbReference type="ARBA" id="ARBA00023204"/>
    </source>
</evidence>
<accession>A0A1L7WT90</accession>
<evidence type="ECO:0000256" key="7">
    <source>
        <dbReference type="ARBA" id="ARBA00044757"/>
    </source>
</evidence>
<feature type="compositionally biased region" description="Polar residues" evidence="8">
    <location>
        <begin position="755"/>
        <end position="782"/>
    </location>
</feature>
<evidence type="ECO:0000256" key="2">
    <source>
        <dbReference type="ARBA" id="ARBA00004286"/>
    </source>
</evidence>
<dbReference type="InterPro" id="IPR036420">
    <property type="entry name" value="BRCT_dom_sf"/>
</dbReference>
<dbReference type="InterPro" id="IPR032429">
    <property type="entry name" value="Nibrin_BRCT2"/>
</dbReference>
<dbReference type="Proteomes" id="UP000184330">
    <property type="component" value="Unassembled WGS sequence"/>
</dbReference>
<name>A0A1L7WT90_9HELO</name>
<evidence type="ECO:0000256" key="8">
    <source>
        <dbReference type="SAM" id="MobiDB-lite"/>
    </source>
</evidence>
<dbReference type="GO" id="GO:0030870">
    <property type="term" value="C:Mre11 complex"/>
    <property type="evidence" value="ECO:0007669"/>
    <property type="project" value="InterPro"/>
</dbReference>
<feature type="compositionally biased region" description="Basic residues" evidence="8">
    <location>
        <begin position="794"/>
        <end position="805"/>
    </location>
</feature>
<dbReference type="SUPFAM" id="SSF49879">
    <property type="entry name" value="SMAD/FHA domain"/>
    <property type="match status" value="1"/>
</dbReference>
<sequence>MWVLDSDGDVLQGKKLWLRPGKKFLIGRVAQQDEPGGFWVDDKSISRRHLTVEVDEVSPEEYGKSASRSRILLTDCKSKVGTQVNGVRIEKGASLVLDKPDTVHNIKLGHYKHEIRFTWVPVVLTFSTIKTARYTTLCQQLGPLDIKVLQVFDRDHTTHVVAKKRNTPKGLQALIGGKYIVLDSFVDALVAAATRVEGESAPLENDFEAHFPNSLEYLPSKGLEPTQCHESAYAPDSARQDMFAGYTFVFYNKTQYDGLSRPIQEGGGKAMFREAIPDETTVEDFVRYAKGVAGEKGLGEFEDGSEGKGVVVVKFSPVEGPGTEWYANFGINIALYLDHRLIEQNEFLDAILGNDASMLRRPLEIDSSGVAAPPPTAATNASFQAPLSSAPVAPSQPATQASEMAPPTRRGRSRRTGKKFIGFDDDDFSSTALSSAPESMVVDPAPVLEYSQGLFVSQDPDMDIDRPASQASNTQRLGSSKRKRNEPIFEEEEEENLVDQIAPVQAALRRRHEERGESSAPAVPKPEPRQPPAKKVKKELKEIDVVEINRQKHEEAKALAEAERESLLQQLEGMDIEQMRNLAIIEEVPVVRKPPPIRTARADESDRWDDKWNGRKDFKRFRRRGADGNGRIERVLVPLEEARTKDFGIGDEYWGENDTQKKKKDKGKGKDTQDLDTQMDFNSGSRSTGASRSTGGSAPKSRAVNRARHILEGEDEFSDSEFGPEPEQSKAVSSDVEIVSPPPKPVAKKPAAKATTTRGSRSQKSVPSQESSATQGRSTSGSKRAAESAPKAPPAKKQRQLGLKKKQSEDEDEDSDDDLKFKFKRR</sequence>